<comment type="caution">
    <text evidence="2">The sequence shown here is derived from an EMBL/GenBank/DDBJ whole genome shotgun (WGS) entry which is preliminary data.</text>
</comment>
<proteinExistence type="predicted"/>
<reference evidence="2" key="1">
    <citation type="submission" date="2020-10" db="EMBL/GenBank/DDBJ databases">
        <authorList>
            <person name="Castelo-Branco R."/>
            <person name="Eusebio N."/>
            <person name="Adriana R."/>
            <person name="Vieira A."/>
            <person name="Brugerolle De Fraissinette N."/>
            <person name="Rezende De Castro R."/>
            <person name="Schneider M.P."/>
            <person name="Vasconcelos V."/>
            <person name="Leao P.N."/>
        </authorList>
    </citation>
    <scope>NUCLEOTIDE SEQUENCE</scope>
    <source>
        <strain evidence="2">LEGE 11467</strain>
    </source>
</reference>
<dbReference type="InterPro" id="IPR007393">
    <property type="entry name" value="YlxR_dom"/>
</dbReference>
<keyword evidence="3" id="KW-1185">Reference proteome</keyword>
<dbReference type="InterPro" id="IPR035931">
    <property type="entry name" value="YlxR-like_sf"/>
</dbReference>
<dbReference type="PANTHER" id="PTHR34215:SF1">
    <property type="entry name" value="YLXR DOMAIN-CONTAINING PROTEIN"/>
    <property type="match status" value="1"/>
</dbReference>
<dbReference type="InterPro" id="IPR037465">
    <property type="entry name" value="YlxR"/>
</dbReference>
<dbReference type="Pfam" id="PF04296">
    <property type="entry name" value="YlxR"/>
    <property type="match status" value="1"/>
</dbReference>
<accession>A0A928VWA8</accession>
<evidence type="ECO:0000313" key="3">
    <source>
        <dbReference type="Proteomes" id="UP000621799"/>
    </source>
</evidence>
<dbReference type="Proteomes" id="UP000621799">
    <property type="component" value="Unassembled WGS sequence"/>
</dbReference>
<dbReference type="Gene3D" id="3.30.1230.10">
    <property type="entry name" value="YlxR-like"/>
    <property type="match status" value="1"/>
</dbReference>
<dbReference type="EMBL" id="JADEXN010000205">
    <property type="protein sequence ID" value="MBE9041509.1"/>
    <property type="molecule type" value="Genomic_DNA"/>
</dbReference>
<dbReference type="SUPFAM" id="SSF64376">
    <property type="entry name" value="YlxR-like"/>
    <property type="match status" value="1"/>
</dbReference>
<gene>
    <name evidence="2" type="ORF">IQ235_12035</name>
</gene>
<name>A0A928VWA8_9CYAN</name>
<organism evidence="2 3">
    <name type="scientific">Zarconia navalis LEGE 11467</name>
    <dbReference type="NCBI Taxonomy" id="1828826"/>
    <lineage>
        <taxon>Bacteria</taxon>
        <taxon>Bacillati</taxon>
        <taxon>Cyanobacteriota</taxon>
        <taxon>Cyanophyceae</taxon>
        <taxon>Oscillatoriophycideae</taxon>
        <taxon>Oscillatoriales</taxon>
        <taxon>Oscillatoriales incertae sedis</taxon>
        <taxon>Zarconia</taxon>
        <taxon>Zarconia navalis</taxon>
    </lineage>
</organism>
<evidence type="ECO:0000259" key="1">
    <source>
        <dbReference type="Pfam" id="PF04296"/>
    </source>
</evidence>
<sequence>MKPNYRRCVSCRKVDDRDSFWRVVRLYPSHQLQLDKGMGRSAYICAQAKCLKIAQKKNRLGNALKVTVPLQLYQTLWQRLAPREDGESSLGHP</sequence>
<evidence type="ECO:0000313" key="2">
    <source>
        <dbReference type="EMBL" id="MBE9041509.1"/>
    </source>
</evidence>
<feature type="domain" description="YlxR" evidence="1">
    <location>
        <begin position="6"/>
        <end position="77"/>
    </location>
</feature>
<dbReference type="RefSeq" id="WP_264321713.1">
    <property type="nucleotide sequence ID" value="NZ_JADEXN010000205.1"/>
</dbReference>
<dbReference type="PANTHER" id="PTHR34215">
    <property type="entry name" value="BLL0784 PROTEIN"/>
    <property type="match status" value="1"/>
</dbReference>
<dbReference type="AlphaFoldDB" id="A0A928VWA8"/>
<protein>
    <submittedName>
        <fullName evidence="2">YlxR family protein</fullName>
    </submittedName>
</protein>